<dbReference type="PRINTS" id="PR00178">
    <property type="entry name" value="FATTYACIDBP"/>
</dbReference>
<organism evidence="1 2">
    <name type="scientific">Chanos chanos</name>
    <name type="common">Milkfish</name>
    <name type="synonym">Mugil chanos</name>
    <dbReference type="NCBI Taxonomy" id="29144"/>
    <lineage>
        <taxon>Eukaryota</taxon>
        <taxon>Metazoa</taxon>
        <taxon>Chordata</taxon>
        <taxon>Craniata</taxon>
        <taxon>Vertebrata</taxon>
        <taxon>Euteleostomi</taxon>
        <taxon>Actinopterygii</taxon>
        <taxon>Neopterygii</taxon>
        <taxon>Teleostei</taxon>
        <taxon>Ostariophysi</taxon>
        <taxon>Gonorynchiformes</taxon>
        <taxon>Chanidae</taxon>
        <taxon>Chanos</taxon>
    </lineage>
</organism>
<dbReference type="SUPFAM" id="SSF50814">
    <property type="entry name" value="Lipocalins"/>
    <property type="match status" value="1"/>
</dbReference>
<dbReference type="GO" id="GO:0008289">
    <property type="term" value="F:lipid binding"/>
    <property type="evidence" value="ECO:0007669"/>
    <property type="project" value="InterPro"/>
</dbReference>
<dbReference type="InterPro" id="IPR012674">
    <property type="entry name" value="Calycin"/>
</dbReference>
<dbReference type="OrthoDB" id="9971011at2759"/>
<dbReference type="FunCoup" id="A0A6J2ULC7">
    <property type="interactions" value="627"/>
</dbReference>
<reference evidence="2" key="1">
    <citation type="submission" date="2025-08" db="UniProtKB">
        <authorList>
            <consortium name="RefSeq"/>
        </authorList>
    </citation>
    <scope>IDENTIFICATION</scope>
</reference>
<evidence type="ECO:0000313" key="1">
    <source>
        <dbReference type="Proteomes" id="UP000504632"/>
    </source>
</evidence>
<dbReference type="RefSeq" id="XP_030620859.1">
    <property type="nucleotide sequence ID" value="XM_030764999.1"/>
</dbReference>
<proteinExistence type="predicted"/>
<protein>
    <submittedName>
        <fullName evidence="2">Fatty acid binding protein 1-B.1-like</fullName>
    </submittedName>
</protein>
<sequence length="127" mass="14235">MSFKGKYQVERQENLEAFMKLLGATDEMIEQFKDIKVITEVEENGDHFKMTDIMGSNVRVVAFTIGQESEVDGAGGEKVKVFATRQGNKVKLTMPTMECILEMTDKNTLVSTTTAGTVVHKRISKRI</sequence>
<gene>
    <name evidence="2" type="primary">LOC115804511</name>
</gene>
<evidence type="ECO:0000313" key="2">
    <source>
        <dbReference type="RefSeq" id="XP_030620859.1"/>
    </source>
</evidence>
<name>A0A6J2ULC7_CHACN</name>
<dbReference type="GeneID" id="115804511"/>
<dbReference type="AlphaFoldDB" id="A0A6J2ULC7"/>
<dbReference type="Gene3D" id="2.40.128.20">
    <property type="match status" value="1"/>
</dbReference>
<dbReference type="Proteomes" id="UP000504632">
    <property type="component" value="Chromosome 1"/>
</dbReference>
<dbReference type="Pfam" id="PF14651">
    <property type="entry name" value="Lipocalin_7"/>
    <property type="match status" value="1"/>
</dbReference>
<accession>A0A6J2ULC7</accession>
<dbReference type="InterPro" id="IPR000463">
    <property type="entry name" value="Fatty_acid-bd"/>
</dbReference>
<dbReference type="InParanoid" id="A0A6J2ULC7"/>
<keyword evidence="1" id="KW-1185">Reference proteome</keyword>